<comment type="catalytic activity">
    <reaction evidence="10 11">
        <text>D-glycero-beta-D-manno-heptose 1-phosphate + ATP + H(+) = ADP-D-glycero-beta-D-manno-heptose + diphosphate</text>
        <dbReference type="Rhea" id="RHEA:27465"/>
        <dbReference type="ChEBI" id="CHEBI:15378"/>
        <dbReference type="ChEBI" id="CHEBI:30616"/>
        <dbReference type="ChEBI" id="CHEBI:33019"/>
        <dbReference type="ChEBI" id="CHEBI:59967"/>
        <dbReference type="ChEBI" id="CHEBI:61593"/>
        <dbReference type="EC" id="2.7.7.70"/>
    </reaction>
</comment>
<dbReference type="InterPro" id="IPR023030">
    <property type="entry name" value="Bifunc_HldE"/>
</dbReference>
<evidence type="ECO:0000256" key="3">
    <source>
        <dbReference type="ARBA" id="ARBA00022679"/>
    </source>
</evidence>
<dbReference type="UniPathway" id="UPA00356">
    <property type="reaction ID" value="UER00437"/>
</dbReference>
<feature type="domain" description="Cytidyltransferase-like" evidence="13">
    <location>
        <begin position="352"/>
        <end position="443"/>
    </location>
</feature>
<dbReference type="InterPro" id="IPR004821">
    <property type="entry name" value="Cyt_trans-like"/>
</dbReference>
<evidence type="ECO:0000256" key="4">
    <source>
        <dbReference type="ARBA" id="ARBA00022695"/>
    </source>
</evidence>
<keyword evidence="7 11" id="KW-0067">ATP-binding</keyword>
<name>A0A172UT58_9MYCO</name>
<dbReference type="InterPro" id="IPR011914">
    <property type="entry name" value="RfaE_dom_II"/>
</dbReference>
<dbReference type="PANTHER" id="PTHR46969">
    <property type="entry name" value="BIFUNCTIONAL PROTEIN HLDE"/>
    <property type="match status" value="1"/>
</dbReference>
<dbReference type="GO" id="GO:0097171">
    <property type="term" value="P:ADP-L-glycero-beta-D-manno-heptose biosynthetic process"/>
    <property type="evidence" value="ECO:0007669"/>
    <property type="project" value="UniProtKB-UniPathway"/>
</dbReference>
<comment type="subunit">
    <text evidence="11">Homodimer.</text>
</comment>
<evidence type="ECO:0000256" key="6">
    <source>
        <dbReference type="ARBA" id="ARBA00022777"/>
    </source>
</evidence>
<dbReference type="KEGG" id="madi:A7U43_25620"/>
<sequence>MERAVIESLSGRTIVIVGDLMLDRFVYGMIERISPEAPIPVLKTGDVKAMLGGAGNVARNIAALDGRALLLGAVGDDDEGAHISEILCPAVGIEARLAVSRKHPTTVKTRFVCEGQQVLRVDREDVGLDREALSEIETAFGNVLHGADAIILSDYAKGVLTRDSIRSHIDAANAAGIPVIVDPKSRDLTIYRDAAVITPNAHEASIATGHDCSTNDGVGRAAEAILAGGSIGAVLITRGALGMTLLAPAAGVETPLHIPTRASSVYDVSGAGDTVIATLALALSAGAAITVAAEIANSAAQIVVRKSGTAAVSAEELLQSIESAERSSLTTRERAVVQVAQWRSEGLKVGFANGCFDLVHPGHVSLLRRARDECDRLVVALNTDASVKRLKGESRPVQDEASRAEVIGSLRSVDLVTLFDEDTPLELINMLRPDVLFKGEDYEVHEVVGGDIVEQWGGRVSLIPLKQGHSTTNIITRSERTSSGS</sequence>
<evidence type="ECO:0000259" key="12">
    <source>
        <dbReference type="Pfam" id="PF00294"/>
    </source>
</evidence>
<keyword evidence="6 11" id="KW-0418">Kinase</keyword>
<feature type="region of interest" description="Cytidylyltransferase" evidence="11">
    <location>
        <begin position="351"/>
        <end position="485"/>
    </location>
</feature>
<evidence type="ECO:0000313" key="15">
    <source>
        <dbReference type="Proteomes" id="UP000077143"/>
    </source>
</evidence>
<accession>A0A172UT58</accession>
<organism evidence="14 15">
    <name type="scientific">Mycobacterium adipatum</name>
    <dbReference type="NCBI Taxonomy" id="1682113"/>
    <lineage>
        <taxon>Bacteria</taxon>
        <taxon>Bacillati</taxon>
        <taxon>Actinomycetota</taxon>
        <taxon>Actinomycetes</taxon>
        <taxon>Mycobacteriales</taxon>
        <taxon>Mycobacteriaceae</taxon>
        <taxon>Mycobacterium</taxon>
    </lineage>
</organism>
<dbReference type="OrthoDB" id="9802794at2"/>
<evidence type="ECO:0000256" key="2">
    <source>
        <dbReference type="ARBA" id="ARBA00003753"/>
    </source>
</evidence>
<dbReference type="STRING" id="1682113.A7U43_25620"/>
<evidence type="ECO:0000256" key="10">
    <source>
        <dbReference type="ARBA" id="ARBA00047428"/>
    </source>
</evidence>
<comment type="pathway">
    <text evidence="11">Nucleotide-sugar biosynthesis; ADP-L-glycero-beta-D-manno-heptose biosynthesis; ADP-L-glycero-beta-D-manno-heptose from D-glycero-beta-D-manno-heptose 7-phosphate: step 3/4.</text>
</comment>
<dbReference type="Pfam" id="PF00294">
    <property type="entry name" value="PfkB"/>
    <property type="match status" value="1"/>
</dbReference>
<dbReference type="GO" id="GO:0033786">
    <property type="term" value="F:heptose-1-phosphate adenylyltransferase activity"/>
    <property type="evidence" value="ECO:0007669"/>
    <property type="project" value="UniProtKB-UniRule"/>
</dbReference>
<feature type="domain" description="Carbohydrate kinase PfkB" evidence="12">
    <location>
        <begin position="14"/>
        <end position="311"/>
    </location>
</feature>
<dbReference type="SUPFAM" id="SSF53613">
    <property type="entry name" value="Ribokinase-like"/>
    <property type="match status" value="1"/>
</dbReference>
<feature type="region of interest" description="Ribokinase" evidence="11">
    <location>
        <begin position="1"/>
        <end position="324"/>
    </location>
</feature>
<dbReference type="InterPro" id="IPR011611">
    <property type="entry name" value="PfkB_dom"/>
</dbReference>
<dbReference type="RefSeq" id="WP_068000615.1">
    <property type="nucleotide sequence ID" value="NZ_CP015596.1"/>
</dbReference>
<dbReference type="Gene3D" id="3.40.50.620">
    <property type="entry name" value="HUPs"/>
    <property type="match status" value="1"/>
</dbReference>
<evidence type="ECO:0000256" key="1">
    <source>
        <dbReference type="ARBA" id="ARBA00002319"/>
    </source>
</evidence>
<proteinExistence type="inferred from homology"/>
<evidence type="ECO:0000256" key="5">
    <source>
        <dbReference type="ARBA" id="ARBA00022741"/>
    </source>
</evidence>
<dbReference type="InterPro" id="IPR011913">
    <property type="entry name" value="RfaE_dom_I"/>
</dbReference>
<dbReference type="HAMAP" id="MF_01603">
    <property type="entry name" value="HldE"/>
    <property type="match status" value="1"/>
</dbReference>
<dbReference type="InterPro" id="IPR029056">
    <property type="entry name" value="Ribokinase-like"/>
</dbReference>
<keyword evidence="8 11" id="KW-0511">Multifunctional enzyme</keyword>
<dbReference type="EC" id="2.7.7.70" evidence="11"/>
<evidence type="ECO:0000256" key="8">
    <source>
        <dbReference type="ARBA" id="ARBA00023268"/>
    </source>
</evidence>
<dbReference type="Pfam" id="PF01467">
    <property type="entry name" value="CTP_transf_like"/>
    <property type="match status" value="1"/>
</dbReference>
<dbReference type="GO" id="GO:0033785">
    <property type="term" value="F:heptose 7-phosphate kinase activity"/>
    <property type="evidence" value="ECO:0007669"/>
    <property type="project" value="UniProtKB-UniRule"/>
</dbReference>
<evidence type="ECO:0000256" key="7">
    <source>
        <dbReference type="ARBA" id="ARBA00022840"/>
    </source>
</evidence>
<comment type="similarity">
    <text evidence="11">In the N-terminal section; belongs to the carbohydrate kinase PfkB family.</text>
</comment>
<dbReference type="NCBIfam" id="TIGR02199">
    <property type="entry name" value="rfaE_dom_II"/>
    <property type="match status" value="1"/>
</dbReference>
<feature type="active site" evidence="11">
    <location>
        <position position="273"/>
    </location>
</feature>
<keyword evidence="3 11" id="KW-0808">Transferase</keyword>
<keyword evidence="15" id="KW-1185">Reference proteome</keyword>
<comment type="function">
    <text evidence="1 11">Catalyzes the phosphorylation of D-glycero-D-manno-heptose 7-phosphate at the C-1 position to selectively form D-glycero-beta-D-manno-heptose-1,7-bisphosphate.</text>
</comment>
<keyword evidence="4 11" id="KW-0548">Nucleotidyltransferase</keyword>
<dbReference type="GO" id="GO:0016773">
    <property type="term" value="F:phosphotransferase activity, alcohol group as acceptor"/>
    <property type="evidence" value="ECO:0007669"/>
    <property type="project" value="InterPro"/>
</dbReference>
<dbReference type="NCBIfam" id="TIGR00125">
    <property type="entry name" value="cyt_tran_rel"/>
    <property type="match status" value="1"/>
</dbReference>
<comment type="pathway">
    <text evidence="11">Nucleotide-sugar biosynthesis; ADP-L-glycero-beta-D-manno-heptose biosynthesis; ADP-L-glycero-beta-D-manno-heptose from D-glycero-beta-D-manno-heptose 7-phosphate: step 1/4.</text>
</comment>
<dbReference type="EC" id="2.7.1.167" evidence="11"/>
<keyword evidence="9 11" id="KW-0119">Carbohydrate metabolism</keyword>
<evidence type="ECO:0000256" key="11">
    <source>
        <dbReference type="HAMAP-Rule" id="MF_01603"/>
    </source>
</evidence>
<feature type="binding site" evidence="11">
    <location>
        <begin position="200"/>
        <end position="203"/>
    </location>
    <ligand>
        <name>ATP</name>
        <dbReference type="ChEBI" id="CHEBI:30616"/>
    </ligand>
</feature>
<evidence type="ECO:0000256" key="9">
    <source>
        <dbReference type="ARBA" id="ARBA00023277"/>
    </source>
</evidence>
<dbReference type="AlphaFoldDB" id="A0A172UT58"/>
<keyword evidence="5 11" id="KW-0547">Nucleotide-binding</keyword>
<dbReference type="Proteomes" id="UP000077143">
    <property type="component" value="Chromosome"/>
</dbReference>
<dbReference type="GO" id="GO:0005524">
    <property type="term" value="F:ATP binding"/>
    <property type="evidence" value="ECO:0007669"/>
    <property type="project" value="UniProtKB-UniRule"/>
</dbReference>
<dbReference type="PANTHER" id="PTHR46969:SF1">
    <property type="entry name" value="BIFUNCTIONAL PROTEIN HLDE"/>
    <property type="match status" value="1"/>
</dbReference>
<comment type="catalytic activity">
    <reaction evidence="11">
        <text>D-glycero-beta-D-manno-heptose 7-phosphate + ATP = D-glycero-beta-D-manno-heptose 1,7-bisphosphate + ADP + H(+)</text>
        <dbReference type="Rhea" id="RHEA:27473"/>
        <dbReference type="ChEBI" id="CHEBI:15378"/>
        <dbReference type="ChEBI" id="CHEBI:30616"/>
        <dbReference type="ChEBI" id="CHEBI:60204"/>
        <dbReference type="ChEBI" id="CHEBI:60208"/>
        <dbReference type="ChEBI" id="CHEBI:456216"/>
        <dbReference type="EC" id="2.7.1.167"/>
    </reaction>
</comment>
<dbReference type="SUPFAM" id="SSF52374">
    <property type="entry name" value="Nucleotidylyl transferase"/>
    <property type="match status" value="1"/>
</dbReference>
<protein>
    <recommendedName>
        <fullName evidence="11">Bifunctional protein HldE</fullName>
    </recommendedName>
    <domain>
        <recommendedName>
            <fullName evidence="11">D-beta-D-heptose 7-phosphate kinase</fullName>
            <ecNumber evidence="11">2.7.1.167</ecNumber>
        </recommendedName>
        <alternativeName>
            <fullName evidence="11">D-beta-D-heptose 7-phosphotransferase</fullName>
        </alternativeName>
        <alternativeName>
            <fullName evidence="11">D-glycero-beta-D-manno-heptose-7-phosphate kinase</fullName>
        </alternativeName>
    </domain>
    <domain>
        <recommendedName>
            <fullName evidence="11">D-beta-D-heptose 1-phosphate adenylyltransferase</fullName>
            <ecNumber evidence="11">2.7.7.70</ecNumber>
        </recommendedName>
        <alternativeName>
            <fullName evidence="11">D-glycero-beta-D-manno-heptose 1-phosphate adenylyltransferase</fullName>
        </alternativeName>
    </domain>
</protein>
<gene>
    <name evidence="11" type="primary">hldE</name>
    <name evidence="14" type="ORF">A7U43_25620</name>
</gene>
<evidence type="ECO:0000259" key="13">
    <source>
        <dbReference type="Pfam" id="PF01467"/>
    </source>
</evidence>
<dbReference type="GO" id="GO:0005829">
    <property type="term" value="C:cytosol"/>
    <property type="evidence" value="ECO:0007669"/>
    <property type="project" value="TreeGrafter"/>
</dbReference>
<dbReference type="EMBL" id="CP015596">
    <property type="protein sequence ID" value="ANE82185.1"/>
    <property type="molecule type" value="Genomic_DNA"/>
</dbReference>
<dbReference type="InterPro" id="IPR014729">
    <property type="entry name" value="Rossmann-like_a/b/a_fold"/>
</dbReference>
<dbReference type="CDD" id="cd01172">
    <property type="entry name" value="RfaE_like"/>
    <property type="match status" value="1"/>
</dbReference>
<dbReference type="Gene3D" id="3.40.1190.20">
    <property type="match status" value="1"/>
</dbReference>
<evidence type="ECO:0000313" key="14">
    <source>
        <dbReference type="EMBL" id="ANE82185.1"/>
    </source>
</evidence>
<reference evidence="14 15" key="1">
    <citation type="submission" date="2016-05" db="EMBL/GenBank/DDBJ databases">
        <title>Complete genome sequence of a phthalic acid esters degrading Mycobacterium sp. YC-RL4.</title>
        <authorList>
            <person name="Ren L."/>
            <person name="Fan S."/>
            <person name="Ruth N."/>
            <person name="Jia Y."/>
            <person name="Wang J."/>
            <person name="Qiao C."/>
        </authorList>
    </citation>
    <scope>NUCLEOTIDE SEQUENCE [LARGE SCALE GENOMIC DNA]</scope>
    <source>
        <strain evidence="14 15">YC-RL4</strain>
    </source>
</reference>
<comment type="function">
    <text evidence="2 11">Catalyzes the ADP transfer from ATP to D-glycero-beta-D-manno-heptose 1-phosphate, yielding ADP-D-glycero-beta-D-manno-heptose.</text>
</comment>
<comment type="similarity">
    <text evidence="11">In the C-terminal section; belongs to the cytidylyltransferase family.</text>
</comment>